<dbReference type="WBParaSite" id="Csp11.Scaffold630.g17101.t1">
    <property type="protein sequence ID" value="Csp11.Scaffold630.g17101.t1"/>
    <property type="gene ID" value="Csp11.Scaffold630.g17101"/>
</dbReference>
<feature type="compositionally biased region" description="Polar residues" evidence="1">
    <location>
        <begin position="19"/>
        <end position="36"/>
    </location>
</feature>
<proteinExistence type="predicted"/>
<evidence type="ECO:0000256" key="1">
    <source>
        <dbReference type="SAM" id="MobiDB-lite"/>
    </source>
</evidence>
<organism evidence="4 5">
    <name type="scientific">Caenorhabditis tropicalis</name>
    <dbReference type="NCBI Taxonomy" id="1561998"/>
    <lineage>
        <taxon>Eukaryota</taxon>
        <taxon>Metazoa</taxon>
        <taxon>Ecdysozoa</taxon>
        <taxon>Nematoda</taxon>
        <taxon>Chromadorea</taxon>
        <taxon>Rhabditida</taxon>
        <taxon>Rhabditina</taxon>
        <taxon>Rhabditomorpha</taxon>
        <taxon>Rhabditoidea</taxon>
        <taxon>Rhabditidae</taxon>
        <taxon>Peloderinae</taxon>
        <taxon>Caenorhabditis</taxon>
    </lineage>
</organism>
<feature type="region of interest" description="Disordered" evidence="1">
    <location>
        <begin position="214"/>
        <end position="235"/>
    </location>
</feature>
<dbReference type="InterPro" id="IPR000242">
    <property type="entry name" value="PTP_cat"/>
</dbReference>
<evidence type="ECO:0000259" key="2">
    <source>
        <dbReference type="PROSITE" id="PS50055"/>
    </source>
</evidence>
<dbReference type="GO" id="GO:0004725">
    <property type="term" value="F:protein tyrosine phosphatase activity"/>
    <property type="evidence" value="ECO:0007669"/>
    <property type="project" value="InterPro"/>
</dbReference>
<dbReference type="PROSITE" id="PS50056">
    <property type="entry name" value="TYR_PHOSPHATASE_2"/>
    <property type="match status" value="1"/>
</dbReference>
<evidence type="ECO:0000313" key="4">
    <source>
        <dbReference type="Proteomes" id="UP000095282"/>
    </source>
</evidence>
<dbReference type="SUPFAM" id="SSF52799">
    <property type="entry name" value="(Phosphotyrosine protein) phosphatases II"/>
    <property type="match status" value="1"/>
</dbReference>
<dbReference type="InterPro" id="IPR052782">
    <property type="entry name" value="Oocyte-zygote_transition_reg"/>
</dbReference>
<dbReference type="STRING" id="1561998.A0A1I7ULB3"/>
<feature type="domain" description="Tyrosine specific protein phosphatases" evidence="3">
    <location>
        <begin position="345"/>
        <end position="418"/>
    </location>
</feature>
<dbReference type="PROSITE" id="PS00383">
    <property type="entry name" value="TYR_PHOSPHATASE_1"/>
    <property type="match status" value="1"/>
</dbReference>
<feature type="domain" description="Tyrosine-protein phosphatase" evidence="2">
    <location>
        <begin position="204"/>
        <end position="427"/>
    </location>
</feature>
<dbReference type="PRINTS" id="PR00700">
    <property type="entry name" value="PRTYPHPHTASE"/>
</dbReference>
<name>A0A1I7ULB3_9PELO</name>
<dbReference type="Proteomes" id="UP000095282">
    <property type="component" value="Unplaced"/>
</dbReference>
<feature type="compositionally biased region" description="Pro residues" evidence="1">
    <location>
        <begin position="125"/>
        <end position="170"/>
    </location>
</feature>
<protein>
    <submittedName>
        <fullName evidence="5">Protein-tyrosine phosphatase</fullName>
    </submittedName>
</protein>
<dbReference type="CDD" id="cd00047">
    <property type="entry name" value="PTPc"/>
    <property type="match status" value="1"/>
</dbReference>
<dbReference type="PROSITE" id="PS50055">
    <property type="entry name" value="TYR_PHOSPHATASE_PTP"/>
    <property type="match status" value="1"/>
</dbReference>
<feature type="compositionally biased region" description="Pro residues" evidence="1">
    <location>
        <begin position="87"/>
        <end position="105"/>
    </location>
</feature>
<dbReference type="InterPro" id="IPR000387">
    <property type="entry name" value="Tyr_Pase_dom"/>
</dbReference>
<dbReference type="Pfam" id="PF00102">
    <property type="entry name" value="Y_phosphatase"/>
    <property type="match status" value="1"/>
</dbReference>
<keyword evidence="4" id="KW-1185">Reference proteome</keyword>
<evidence type="ECO:0000259" key="3">
    <source>
        <dbReference type="PROSITE" id="PS50056"/>
    </source>
</evidence>
<accession>A0A1I7ULB3</accession>
<feature type="compositionally biased region" description="Low complexity" evidence="1">
    <location>
        <begin position="57"/>
        <end position="70"/>
    </location>
</feature>
<evidence type="ECO:0000313" key="5">
    <source>
        <dbReference type="WBParaSite" id="Csp11.Scaffold630.g17101.t1"/>
    </source>
</evidence>
<dbReference type="InterPro" id="IPR029021">
    <property type="entry name" value="Prot-tyrosine_phosphatase-like"/>
</dbReference>
<dbReference type="InterPro" id="IPR003595">
    <property type="entry name" value="Tyr_Pase_cat"/>
</dbReference>
<dbReference type="PANTHER" id="PTHR46163">
    <property type="entry name" value="TYROSINE-PROTEIN PHOSPHATASE-RELATED"/>
    <property type="match status" value="1"/>
</dbReference>
<dbReference type="SMART" id="SM00194">
    <property type="entry name" value="PTPc"/>
    <property type="match status" value="1"/>
</dbReference>
<feature type="compositionally biased region" description="Polar residues" evidence="1">
    <location>
        <begin position="107"/>
        <end position="119"/>
    </location>
</feature>
<dbReference type="InterPro" id="IPR016130">
    <property type="entry name" value="Tyr_Pase_AS"/>
</dbReference>
<sequence length="470" mass="51533">MDRAAGTKQNARRRKSADGTRSTMQSLDEVPTQQRKGSVPQPSRAIPATTPTQTPLKNANNTKNATAMLAPAPPPPKPSPTTALKPNVPPVPPKTPIAPKTPQPAPSSMNPFPQKQNPTLMALLPPVPPRANSPKKQPVPPPAPPPPRPPVPHPPAPHPPAPPPQQPTMKPPIKNAATATHMPVAQLPAITAPAPPCPTPPPQPFIASAEVLKKGEKSKGTVDEGESSEKKSTKDRRFICAQAPLNGTIEEFWKMIISSGVEYIVMLCEFEEQGKSKSAVYFPVKTGATLKVGKQYTVTKLSSENLDKTLTMSTLSIVKKDKSDAAAITVKHIHWHHWPDHGVPDTLIAPLHVLRELKGCKTPIVVHCSAGVGRTGTLVLIFIILESLRLPEFSGVPPLLAKLREQRFKSIQTEIQYLYVHRCVLDYFYHKNYLFSHEHYETFVKEYKVVEKTPSIFPVQIPFFNKLDLV</sequence>
<dbReference type="PANTHER" id="PTHR46163:SF1">
    <property type="entry name" value="PROTEIN-TYROSINE PHOSPHATASE"/>
    <property type="match status" value="1"/>
</dbReference>
<reference evidence="5" key="1">
    <citation type="submission" date="2016-11" db="UniProtKB">
        <authorList>
            <consortium name="WormBaseParasite"/>
        </authorList>
    </citation>
    <scope>IDENTIFICATION</scope>
</reference>
<dbReference type="eggNOG" id="KOG0789">
    <property type="taxonomic scope" value="Eukaryota"/>
</dbReference>
<dbReference type="AlphaFoldDB" id="A0A1I7ULB3"/>
<feature type="region of interest" description="Disordered" evidence="1">
    <location>
        <begin position="1"/>
        <end position="173"/>
    </location>
</feature>
<dbReference type="Gene3D" id="3.90.190.10">
    <property type="entry name" value="Protein tyrosine phosphatase superfamily"/>
    <property type="match status" value="1"/>
</dbReference>
<dbReference type="SMART" id="SM00404">
    <property type="entry name" value="PTPc_motif"/>
    <property type="match status" value="1"/>
</dbReference>